<dbReference type="SUPFAM" id="SSF52343">
    <property type="entry name" value="Ferredoxin reductase-like, C-terminal NADP-linked domain"/>
    <property type="match status" value="1"/>
</dbReference>
<keyword evidence="6 11" id="KW-1133">Transmembrane helix</keyword>
<evidence type="ECO:0000256" key="9">
    <source>
        <dbReference type="ARBA" id="ARBA00023136"/>
    </source>
</evidence>
<gene>
    <name evidence="13" type="ORF">AB675_6643</name>
</gene>
<dbReference type="GeneID" id="28738828"/>
<evidence type="ECO:0000256" key="2">
    <source>
        <dbReference type="ARBA" id="ARBA00006278"/>
    </source>
</evidence>
<keyword evidence="4 11" id="KW-0812">Transmembrane</keyword>
<dbReference type="STRING" id="1664694.A0A0N1P2T8"/>
<evidence type="ECO:0000256" key="3">
    <source>
        <dbReference type="ARBA" id="ARBA00022448"/>
    </source>
</evidence>
<evidence type="ECO:0000313" key="14">
    <source>
        <dbReference type="Proteomes" id="UP000038010"/>
    </source>
</evidence>
<evidence type="ECO:0000256" key="5">
    <source>
        <dbReference type="ARBA" id="ARBA00022982"/>
    </source>
</evidence>
<reference evidence="13 14" key="1">
    <citation type="submission" date="2015-06" db="EMBL/GenBank/DDBJ databases">
        <title>Draft genome of the ant-associated black yeast Phialophora attae CBS 131958.</title>
        <authorList>
            <person name="Moreno L.F."/>
            <person name="Stielow B.J."/>
            <person name="de Hoog S."/>
            <person name="Vicente V.A."/>
            <person name="Weiss V.A."/>
            <person name="de Vries M."/>
            <person name="Cruz L.M."/>
            <person name="Souza E.M."/>
        </authorList>
    </citation>
    <scope>NUCLEOTIDE SEQUENCE [LARGE SCALE GENOMIC DNA]</scope>
    <source>
        <strain evidence="13 14">CBS 131958</strain>
    </source>
</reference>
<dbReference type="InterPro" id="IPR017927">
    <property type="entry name" value="FAD-bd_FR_type"/>
</dbReference>
<evidence type="ECO:0000256" key="1">
    <source>
        <dbReference type="ARBA" id="ARBA00004141"/>
    </source>
</evidence>
<dbReference type="VEuPathDB" id="FungiDB:AB675_6643"/>
<dbReference type="Gene3D" id="3.40.50.80">
    <property type="entry name" value="Nucleotide-binding domain of ferredoxin-NADP reductase (FNR) module"/>
    <property type="match status" value="1"/>
</dbReference>
<dbReference type="AlphaFoldDB" id="A0A0N1P2T8"/>
<feature type="domain" description="FAD-binding FR-type" evidence="12">
    <location>
        <begin position="340"/>
        <end position="514"/>
    </location>
</feature>
<dbReference type="Proteomes" id="UP000038010">
    <property type="component" value="Unassembled WGS sequence"/>
</dbReference>
<keyword evidence="7" id="KW-0560">Oxidoreductase</keyword>
<dbReference type="PANTHER" id="PTHR32361">
    <property type="entry name" value="FERRIC/CUPRIC REDUCTASE TRANSMEMBRANE COMPONENT"/>
    <property type="match status" value="1"/>
</dbReference>
<evidence type="ECO:0000256" key="11">
    <source>
        <dbReference type="SAM" id="Phobius"/>
    </source>
</evidence>
<dbReference type="GO" id="GO:0000293">
    <property type="term" value="F:ferric-chelate reductase activity"/>
    <property type="evidence" value="ECO:0007669"/>
    <property type="project" value="UniProtKB-ARBA"/>
</dbReference>
<dbReference type="InterPro" id="IPR013130">
    <property type="entry name" value="Fe3_Rdtase_TM_dom"/>
</dbReference>
<dbReference type="InterPro" id="IPR051410">
    <property type="entry name" value="Ferric/Cupric_Reductase"/>
</dbReference>
<comment type="caution">
    <text evidence="13">The sequence shown here is derived from an EMBL/GenBank/DDBJ whole genome shotgun (WGS) entry which is preliminary data.</text>
</comment>
<dbReference type="PROSITE" id="PS51384">
    <property type="entry name" value="FAD_FR"/>
    <property type="match status" value="1"/>
</dbReference>
<feature type="transmembrane region" description="Helical" evidence="11">
    <location>
        <begin position="301"/>
        <end position="321"/>
    </location>
</feature>
<accession>A0A0N1P2T8</accession>
<feature type="transmembrane region" description="Helical" evidence="11">
    <location>
        <begin position="234"/>
        <end position="252"/>
    </location>
</feature>
<dbReference type="GO" id="GO:0006879">
    <property type="term" value="P:intracellular iron ion homeostasis"/>
    <property type="evidence" value="ECO:0007669"/>
    <property type="project" value="TreeGrafter"/>
</dbReference>
<dbReference type="EMBL" id="LFJN01000004">
    <property type="protein sequence ID" value="KPI44194.1"/>
    <property type="molecule type" value="Genomic_DNA"/>
</dbReference>
<feature type="region of interest" description="Disordered" evidence="10">
    <location>
        <begin position="442"/>
        <end position="462"/>
    </location>
</feature>
<keyword evidence="8" id="KW-0406">Ion transport</keyword>
<dbReference type="InterPro" id="IPR013121">
    <property type="entry name" value="Fe_red_NAD-bd_6"/>
</dbReference>
<evidence type="ECO:0000256" key="4">
    <source>
        <dbReference type="ARBA" id="ARBA00022692"/>
    </source>
</evidence>
<proteinExistence type="inferred from homology"/>
<comment type="similarity">
    <text evidence="2">Belongs to the ferric reductase (FRE) family.</text>
</comment>
<keyword evidence="5" id="KW-0249">Electron transport</keyword>
<dbReference type="Pfam" id="PF01794">
    <property type="entry name" value="Ferric_reduct"/>
    <property type="match status" value="1"/>
</dbReference>
<dbReference type="CDD" id="cd06186">
    <property type="entry name" value="NOX_Duox_like_FAD_NADP"/>
    <property type="match status" value="1"/>
</dbReference>
<dbReference type="GO" id="GO:0006826">
    <property type="term" value="P:iron ion transport"/>
    <property type="evidence" value="ECO:0007669"/>
    <property type="project" value="TreeGrafter"/>
</dbReference>
<dbReference type="GO" id="GO:0005886">
    <property type="term" value="C:plasma membrane"/>
    <property type="evidence" value="ECO:0007669"/>
    <property type="project" value="TreeGrafter"/>
</dbReference>
<organism evidence="13 14">
    <name type="scientific">Cyphellophora attinorum</name>
    <dbReference type="NCBI Taxonomy" id="1664694"/>
    <lineage>
        <taxon>Eukaryota</taxon>
        <taxon>Fungi</taxon>
        <taxon>Dikarya</taxon>
        <taxon>Ascomycota</taxon>
        <taxon>Pezizomycotina</taxon>
        <taxon>Eurotiomycetes</taxon>
        <taxon>Chaetothyriomycetidae</taxon>
        <taxon>Chaetothyriales</taxon>
        <taxon>Cyphellophoraceae</taxon>
        <taxon>Cyphellophora</taxon>
    </lineage>
</organism>
<dbReference type="GO" id="GO:0015677">
    <property type="term" value="P:copper ion import"/>
    <property type="evidence" value="ECO:0007669"/>
    <property type="project" value="TreeGrafter"/>
</dbReference>
<dbReference type="PANTHER" id="PTHR32361:SF12">
    <property type="entry name" value="PUTATIVE (AFU_ORTHOLOGUE AFUA_1G14340)-RELATED"/>
    <property type="match status" value="1"/>
</dbReference>
<comment type="subcellular location">
    <subcellularLocation>
        <location evidence="1">Membrane</location>
        <topology evidence="1">Multi-pass membrane protein</topology>
    </subcellularLocation>
</comment>
<sequence length="666" mass="74675">MMQHFRTPTPVSGLFRKRDFQILPGTYGSLLNSTKPPPSIASAIANGNLTQAPNGTYYSGLTGVNLERDRTLTRALSIAVLCLMVLVLGVRFWQVRTGRLRQIFCLTATTSQQNYWSYDRNAWWPWLKKHIIYAPLGKVRHNREWQLSKAHNYGTTPGRVHTAILVTYIILNLVFCLYLEYDHEIPKILAELRGRSGMLSVFNMIALVLLATRNNPLIWFLEISFDTFNLFHRWLGRLIILEALAHVLAWYGAISIAKPPGGSNQAVADKPFLQYGVLGMTAFGIILVQSFSPIRHAFYEIFLHLHQFLAFIAILGIYLHLDVADLPALPYARAVCVIWAIERLARILRLVYLNFTFKNGVTTVVIEALPGQAVRLTFQLPRHIEVRPGSHSYVYIPRFSWHMSHPFSVAWVPSDSEPSTGMEGARYSVHPGNNIELATLPLSRPASPDSLESQSLAKEPRWMKRAKPPTSLSFVVAARSGFTRTLYDAASSRPYGTLECSGLIEGPYAGHDSLGSYGTVIMFAGGAGITHHLIQARFLLASAAANTVATRKIVLVWTVRDAEQFAWVASWMNEILAVPGRKEMLKILLYVTRGKNADYKHKNGRLISYAGRCSPGDILDRELRDRVGATMVSVCGPGAFADEVRKAVRERVDWGCLDMDEESFTW</sequence>
<protein>
    <submittedName>
        <fullName evidence="13">Ferric/cupric transmembrane component 2</fullName>
    </submittedName>
</protein>
<evidence type="ECO:0000259" key="12">
    <source>
        <dbReference type="PROSITE" id="PS51384"/>
    </source>
</evidence>
<keyword evidence="9 11" id="KW-0472">Membrane</keyword>
<dbReference type="InterPro" id="IPR039261">
    <property type="entry name" value="FNR_nucleotide-bd"/>
</dbReference>
<dbReference type="OrthoDB" id="4494341at2759"/>
<dbReference type="InterPro" id="IPR013112">
    <property type="entry name" value="FAD-bd_8"/>
</dbReference>
<evidence type="ECO:0000256" key="10">
    <source>
        <dbReference type="SAM" id="MobiDB-lite"/>
    </source>
</evidence>
<evidence type="ECO:0000256" key="6">
    <source>
        <dbReference type="ARBA" id="ARBA00022989"/>
    </source>
</evidence>
<dbReference type="RefSeq" id="XP_018004157.1">
    <property type="nucleotide sequence ID" value="XM_018146948.1"/>
</dbReference>
<dbReference type="SFLD" id="SFLDS00052">
    <property type="entry name" value="Ferric_Reductase_Domain"/>
    <property type="match status" value="1"/>
</dbReference>
<dbReference type="Pfam" id="PF08030">
    <property type="entry name" value="NAD_binding_6"/>
    <property type="match status" value="1"/>
</dbReference>
<name>A0A0N1P2T8_9EURO</name>
<dbReference type="Pfam" id="PF08022">
    <property type="entry name" value="FAD_binding_8"/>
    <property type="match status" value="1"/>
</dbReference>
<feature type="transmembrane region" description="Helical" evidence="11">
    <location>
        <begin position="272"/>
        <end position="289"/>
    </location>
</feature>
<evidence type="ECO:0000313" key="13">
    <source>
        <dbReference type="EMBL" id="KPI44194.1"/>
    </source>
</evidence>
<dbReference type="SFLD" id="SFLDG01168">
    <property type="entry name" value="Ferric_reductase_subgroup_(FRE"/>
    <property type="match status" value="1"/>
</dbReference>
<keyword evidence="14" id="KW-1185">Reference proteome</keyword>
<evidence type="ECO:0000256" key="8">
    <source>
        <dbReference type="ARBA" id="ARBA00023065"/>
    </source>
</evidence>
<feature type="transmembrane region" description="Helical" evidence="11">
    <location>
        <begin position="162"/>
        <end position="181"/>
    </location>
</feature>
<feature type="transmembrane region" description="Helical" evidence="11">
    <location>
        <begin position="75"/>
        <end position="93"/>
    </location>
</feature>
<evidence type="ECO:0000256" key="7">
    <source>
        <dbReference type="ARBA" id="ARBA00023002"/>
    </source>
</evidence>
<keyword evidence="3" id="KW-0813">Transport</keyword>
<feature type="transmembrane region" description="Helical" evidence="11">
    <location>
        <begin position="201"/>
        <end position="222"/>
    </location>
</feature>